<sequence length="442" mass="51979">MAVYLRRAILFMVLLIAVLQVIHLTLLSKLESKKVERIKRSKAALNEVLSENVHTPYQNNDLIEDRKRMWNLVKDSSILDSSGEYRIINHFSRAQSLGYRNHVRKDVTLVTQSSISRLHHLITVMQRWQGLVSVAVFTLTEDISSTIEAILLLRRCFPIIRYNASFHLISPLRVPVVVSGALSSISRPSDYSFSNVDCETATELIQALQPSNINYDHKGVPFPNNLLRNVGRHNAFTEFVFVTDIDLIPSYNLRQQFMEFAVTNRILDESMKEDKTVFVVPAYEVKEELSDESIPRDKSELLRLVDTLEARPFYFELCWKCHKYTDYDAWQRERQTPKLTVLFEVLWRDPWEPFYISRNNVPFYDERFRQYGFNRISQVCELHFSGFKFSVLNNAFVVHKGLKTANTFHKQKDLELEKNRLLFRQFKNELKDRYPDSSRRCY</sequence>
<comment type="caution">
    <text evidence="21">The sequence shown here is derived from an EMBL/GenBank/DDBJ whole genome shotgun (WGS) entry which is preliminary data.</text>
</comment>
<comment type="catalytic activity">
    <reaction evidence="20">
        <text>3-O-[beta-D-Xyl-(1-&gt;4)-Rib-ol-P-Rib-ol-P-3-beta-D-GalNAc-(1-&gt;3)-beta-D-GlcNAc-(1-&gt;4)-(O-6-P-alpha-D-Man)]-Thr-[protein] + UDP-alpha-D-glucuronate = 3-O-[beta-D-GlcA-(1-&gt;3)-beta-D-Xyl-(1-&gt;4)-Rib-ol-P-Rib-ol-P-3-beta-D-GalNAc-(1-&gt;3)-beta-D-GlcNAc-(1-&gt;4)-(O-6-P-alpha-D-Man)]-Thr-[protein] + UDP + H(+)</text>
        <dbReference type="Rhea" id="RHEA:46860"/>
        <dbReference type="Rhea" id="RHEA-COMP:15023"/>
        <dbReference type="Rhea" id="RHEA-COMP:17482"/>
        <dbReference type="ChEBI" id="CHEBI:15378"/>
        <dbReference type="ChEBI" id="CHEBI:58052"/>
        <dbReference type="ChEBI" id="CHEBI:58223"/>
        <dbReference type="ChEBI" id="CHEBI:142405"/>
        <dbReference type="ChEBI" id="CHEBI:177336"/>
    </reaction>
</comment>
<comment type="pathway">
    <text evidence="3">Protein modification; protein glycosylation.</text>
</comment>
<keyword evidence="11" id="KW-1133">Transmembrane helix</keyword>
<dbReference type="VEuPathDB" id="VectorBase:LDEU003825"/>
<dbReference type="EMBL" id="NCKV01001512">
    <property type="protein sequence ID" value="RWS28215.1"/>
    <property type="molecule type" value="Genomic_DNA"/>
</dbReference>
<dbReference type="GO" id="GO:0000139">
    <property type="term" value="C:Golgi membrane"/>
    <property type="evidence" value="ECO:0007669"/>
    <property type="project" value="UniProtKB-SubCell"/>
</dbReference>
<comment type="cofactor">
    <cofactor evidence="1">
        <name>Mn(2+)</name>
        <dbReference type="ChEBI" id="CHEBI:29035"/>
    </cofactor>
</comment>
<evidence type="ECO:0000256" key="11">
    <source>
        <dbReference type="ARBA" id="ARBA00022989"/>
    </source>
</evidence>
<evidence type="ECO:0000256" key="16">
    <source>
        <dbReference type="ARBA" id="ARBA00030723"/>
    </source>
</evidence>
<evidence type="ECO:0000256" key="4">
    <source>
        <dbReference type="ARBA" id="ARBA00008539"/>
    </source>
</evidence>
<dbReference type="GO" id="GO:0046872">
    <property type="term" value="F:metal ion binding"/>
    <property type="evidence" value="ECO:0007669"/>
    <property type="project" value="UniProtKB-KW"/>
</dbReference>
<accession>A0A443SL48</accession>
<dbReference type="InterPro" id="IPR043189">
    <property type="entry name" value="B4GAT1"/>
</dbReference>
<evidence type="ECO:0000256" key="19">
    <source>
        <dbReference type="ARBA" id="ARBA00033291"/>
    </source>
</evidence>
<dbReference type="PANTHER" id="PTHR46420:SF1">
    <property type="entry name" value="BETA-1,4-GLUCURONYLTRANSFERASE 1"/>
    <property type="match status" value="1"/>
</dbReference>
<dbReference type="Proteomes" id="UP000288716">
    <property type="component" value="Unassembled WGS sequence"/>
</dbReference>
<keyword evidence="13" id="KW-0472">Membrane</keyword>
<proteinExistence type="inferred from homology"/>
<name>A0A443SL48_9ACAR</name>
<protein>
    <recommendedName>
        <fullName evidence="5">Beta-1,4-glucuronyltransferase 1</fullName>
    </recommendedName>
    <alternativeName>
        <fullName evidence="16">I-beta-1,3-N-acetylglucosaminyltransferase</fullName>
    </alternativeName>
    <alternativeName>
        <fullName evidence="19">N-acetyllactosaminide beta-1,3-N-acetylglucosaminyltransferase</fullName>
    </alternativeName>
    <alternativeName>
        <fullName evidence="17">Poly-N-acetyllactosamine extension enzyme</fullName>
    </alternativeName>
    <alternativeName>
        <fullName evidence="18">UDP-GlcNAc:betaGal beta-1,3-N-acetylglucosaminyltransferase 1</fullName>
    </alternativeName>
</protein>
<organism evidence="21 22">
    <name type="scientific">Leptotrombidium deliense</name>
    <dbReference type="NCBI Taxonomy" id="299467"/>
    <lineage>
        <taxon>Eukaryota</taxon>
        <taxon>Metazoa</taxon>
        <taxon>Ecdysozoa</taxon>
        <taxon>Arthropoda</taxon>
        <taxon>Chelicerata</taxon>
        <taxon>Arachnida</taxon>
        <taxon>Acari</taxon>
        <taxon>Acariformes</taxon>
        <taxon>Trombidiformes</taxon>
        <taxon>Prostigmata</taxon>
        <taxon>Anystina</taxon>
        <taxon>Parasitengona</taxon>
        <taxon>Trombiculoidea</taxon>
        <taxon>Trombiculidae</taxon>
        <taxon>Leptotrombidium</taxon>
    </lineage>
</organism>
<comment type="similarity">
    <text evidence="4">Belongs to the glycosyltransferase 49 family.</text>
</comment>
<evidence type="ECO:0000256" key="13">
    <source>
        <dbReference type="ARBA" id="ARBA00023136"/>
    </source>
</evidence>
<evidence type="ECO:0000313" key="22">
    <source>
        <dbReference type="Proteomes" id="UP000288716"/>
    </source>
</evidence>
<evidence type="ECO:0000256" key="9">
    <source>
        <dbReference type="ARBA" id="ARBA00022723"/>
    </source>
</evidence>
<dbReference type="GO" id="GO:0015020">
    <property type="term" value="F:glucuronosyltransferase activity"/>
    <property type="evidence" value="ECO:0007669"/>
    <property type="project" value="InterPro"/>
</dbReference>
<evidence type="ECO:0000256" key="18">
    <source>
        <dbReference type="ARBA" id="ARBA00032181"/>
    </source>
</evidence>
<dbReference type="PANTHER" id="PTHR46420">
    <property type="entry name" value="BETA-1,4-GLUCURONYLTRANSFERASE 1"/>
    <property type="match status" value="1"/>
</dbReference>
<evidence type="ECO:0000256" key="8">
    <source>
        <dbReference type="ARBA" id="ARBA00022692"/>
    </source>
</evidence>
<keyword evidence="9" id="KW-0479">Metal-binding</keyword>
<gene>
    <name evidence="21" type="ORF">B4U80_09574</name>
</gene>
<keyword evidence="8" id="KW-0812">Transmembrane</keyword>
<evidence type="ECO:0000256" key="6">
    <source>
        <dbReference type="ARBA" id="ARBA00022676"/>
    </source>
</evidence>
<evidence type="ECO:0000256" key="5">
    <source>
        <dbReference type="ARBA" id="ARBA00017962"/>
    </source>
</evidence>
<dbReference type="STRING" id="299467.A0A443SL48"/>
<reference evidence="21 22" key="1">
    <citation type="journal article" date="2018" name="Gigascience">
        <title>Genomes of trombidid mites reveal novel predicted allergens and laterally-transferred genes associated with secondary metabolism.</title>
        <authorList>
            <person name="Dong X."/>
            <person name="Chaisiri K."/>
            <person name="Xia D."/>
            <person name="Armstrong S.D."/>
            <person name="Fang Y."/>
            <person name="Donnelly M.J."/>
            <person name="Kadowaki T."/>
            <person name="McGarry J.W."/>
            <person name="Darby A.C."/>
            <person name="Makepeace B.L."/>
        </authorList>
    </citation>
    <scope>NUCLEOTIDE SEQUENCE [LARGE SCALE GENOMIC DNA]</scope>
    <source>
        <strain evidence="21">UoL-UT</strain>
    </source>
</reference>
<keyword evidence="15" id="KW-0464">Manganese</keyword>
<dbReference type="GO" id="GO:0035269">
    <property type="term" value="P:protein O-linked glycosylation via mannose"/>
    <property type="evidence" value="ECO:0007669"/>
    <property type="project" value="TreeGrafter"/>
</dbReference>
<evidence type="ECO:0000256" key="7">
    <source>
        <dbReference type="ARBA" id="ARBA00022679"/>
    </source>
</evidence>
<evidence type="ECO:0000256" key="2">
    <source>
        <dbReference type="ARBA" id="ARBA00004323"/>
    </source>
</evidence>
<dbReference type="AlphaFoldDB" id="A0A443SL48"/>
<keyword evidence="10" id="KW-0735">Signal-anchor</keyword>
<evidence type="ECO:0000313" key="21">
    <source>
        <dbReference type="EMBL" id="RWS28215.1"/>
    </source>
</evidence>
<dbReference type="OrthoDB" id="9974378at2759"/>
<comment type="subcellular location">
    <subcellularLocation>
        <location evidence="2">Golgi apparatus membrane</location>
        <topology evidence="2">Single-pass type II membrane protein</topology>
    </subcellularLocation>
</comment>
<evidence type="ECO:0000256" key="3">
    <source>
        <dbReference type="ARBA" id="ARBA00004922"/>
    </source>
</evidence>
<evidence type="ECO:0000256" key="1">
    <source>
        <dbReference type="ARBA" id="ARBA00001936"/>
    </source>
</evidence>
<evidence type="ECO:0000256" key="14">
    <source>
        <dbReference type="ARBA" id="ARBA00023180"/>
    </source>
</evidence>
<keyword evidence="14" id="KW-0325">Glycoprotein</keyword>
<keyword evidence="7 21" id="KW-0808">Transferase</keyword>
<evidence type="ECO:0000256" key="12">
    <source>
        <dbReference type="ARBA" id="ARBA00023034"/>
    </source>
</evidence>
<evidence type="ECO:0000256" key="17">
    <source>
        <dbReference type="ARBA" id="ARBA00032175"/>
    </source>
</evidence>
<keyword evidence="12" id="KW-0333">Golgi apparatus</keyword>
<evidence type="ECO:0000256" key="20">
    <source>
        <dbReference type="ARBA" id="ARBA00047852"/>
    </source>
</evidence>
<keyword evidence="6" id="KW-0328">Glycosyltransferase</keyword>
<evidence type="ECO:0000256" key="15">
    <source>
        <dbReference type="ARBA" id="ARBA00023211"/>
    </source>
</evidence>
<dbReference type="UniPathway" id="UPA00378"/>
<keyword evidence="22" id="KW-1185">Reference proteome</keyword>
<evidence type="ECO:0000256" key="10">
    <source>
        <dbReference type="ARBA" id="ARBA00022968"/>
    </source>
</evidence>
<dbReference type="Pfam" id="PF13896">
    <property type="entry name" value="Glyco_transf_49"/>
    <property type="match status" value="1"/>
</dbReference>